<accession>A0ABV6DU59</accession>
<dbReference type="EMBL" id="JBHLWN010000110">
    <property type="protein sequence ID" value="MFC0216117.1"/>
    <property type="molecule type" value="Genomic_DNA"/>
</dbReference>
<comment type="caution">
    <text evidence="2">The sequence shown here is derived from an EMBL/GenBank/DDBJ whole genome shotgun (WGS) entry which is preliminary data.</text>
</comment>
<evidence type="ECO:0000256" key="1">
    <source>
        <dbReference type="SAM" id="Phobius"/>
    </source>
</evidence>
<keyword evidence="3" id="KW-1185">Reference proteome</keyword>
<dbReference type="Proteomes" id="UP001589776">
    <property type="component" value="Unassembled WGS sequence"/>
</dbReference>
<feature type="transmembrane region" description="Helical" evidence="1">
    <location>
        <begin position="128"/>
        <end position="147"/>
    </location>
</feature>
<dbReference type="RefSeq" id="WP_377473971.1">
    <property type="nucleotide sequence ID" value="NZ_JBHLWN010000110.1"/>
</dbReference>
<keyword evidence="1" id="KW-0472">Membrane</keyword>
<name>A0ABV6DU59_9BACL</name>
<sequence length="196" mass="23442">MTLNVQFLTLWMMFVSGLALGVLFDGFRVLAGQLRVPRWTQPVTDLLYWSLATILVFRILYWSNHGQVRLFVFIGLLIGVVIYFTSLSKAVISVMHYLIRTVKALFRFLVKTVETVVVKPIIGLYRLFILFLGFLAALAIFLYRIVLQCLYPFWKLLIWLTRPIWRPLQQHLRMPRWLARIGGWFERMWVWLRRWF</sequence>
<protein>
    <submittedName>
        <fullName evidence="2">Spore cortex biosynthesis protein YabQ</fullName>
    </submittedName>
</protein>
<dbReference type="Pfam" id="PF09578">
    <property type="entry name" value="Spore_YabQ"/>
    <property type="match status" value="1"/>
</dbReference>
<gene>
    <name evidence="2" type="primary">yabQ</name>
    <name evidence="2" type="ORF">ACFFK0_27350</name>
</gene>
<evidence type="ECO:0000313" key="3">
    <source>
        <dbReference type="Proteomes" id="UP001589776"/>
    </source>
</evidence>
<feature type="transmembrane region" description="Helical" evidence="1">
    <location>
        <begin position="6"/>
        <end position="25"/>
    </location>
</feature>
<feature type="transmembrane region" description="Helical" evidence="1">
    <location>
        <begin position="46"/>
        <end position="64"/>
    </location>
</feature>
<evidence type="ECO:0000313" key="2">
    <source>
        <dbReference type="EMBL" id="MFC0216117.1"/>
    </source>
</evidence>
<keyword evidence="1" id="KW-1133">Transmembrane helix</keyword>
<reference evidence="2 3" key="1">
    <citation type="submission" date="2024-09" db="EMBL/GenBank/DDBJ databases">
        <authorList>
            <person name="Sun Q."/>
            <person name="Mori K."/>
        </authorList>
    </citation>
    <scope>NUCLEOTIDE SEQUENCE [LARGE SCALE GENOMIC DNA]</scope>
    <source>
        <strain evidence="2 3">CCM 7759</strain>
    </source>
</reference>
<keyword evidence="1" id="KW-0812">Transmembrane</keyword>
<proteinExistence type="predicted"/>
<organism evidence="2 3">
    <name type="scientific">Paenibacillus chartarius</name>
    <dbReference type="NCBI Taxonomy" id="747481"/>
    <lineage>
        <taxon>Bacteria</taxon>
        <taxon>Bacillati</taxon>
        <taxon>Bacillota</taxon>
        <taxon>Bacilli</taxon>
        <taxon>Bacillales</taxon>
        <taxon>Paenibacillaceae</taxon>
        <taxon>Paenibacillus</taxon>
    </lineage>
</organism>
<dbReference type="InterPro" id="IPR019074">
    <property type="entry name" value="YabQ"/>
</dbReference>
<dbReference type="NCBIfam" id="TIGR02893">
    <property type="entry name" value="spore_yabQ"/>
    <property type="match status" value="1"/>
</dbReference>
<feature type="transmembrane region" description="Helical" evidence="1">
    <location>
        <begin position="70"/>
        <end position="92"/>
    </location>
</feature>